<dbReference type="InterPro" id="IPR050503">
    <property type="entry name" value="cAMP-dep_PK_reg_su-like"/>
</dbReference>
<dbReference type="Gene3D" id="2.60.120.10">
    <property type="entry name" value="Jelly Rolls"/>
    <property type="match status" value="3"/>
</dbReference>
<dbReference type="CDD" id="cd00038">
    <property type="entry name" value="CAP_ED"/>
    <property type="match status" value="2"/>
</dbReference>
<dbReference type="Pfam" id="PF00027">
    <property type="entry name" value="cNMP_binding"/>
    <property type="match status" value="1"/>
</dbReference>
<dbReference type="OrthoDB" id="417078at2759"/>
<gene>
    <name evidence="3" type="ORF">STCU_06157</name>
</gene>
<dbReference type="PANTHER" id="PTHR11635">
    <property type="entry name" value="CAMP-DEPENDENT PROTEIN KINASE REGULATORY CHAIN"/>
    <property type="match status" value="1"/>
</dbReference>
<accession>S9UCK1</accession>
<organism evidence="3 4">
    <name type="scientific">Strigomonas culicis</name>
    <dbReference type="NCBI Taxonomy" id="28005"/>
    <lineage>
        <taxon>Eukaryota</taxon>
        <taxon>Discoba</taxon>
        <taxon>Euglenozoa</taxon>
        <taxon>Kinetoplastea</taxon>
        <taxon>Metakinetoplastina</taxon>
        <taxon>Trypanosomatida</taxon>
        <taxon>Trypanosomatidae</taxon>
        <taxon>Strigomonadinae</taxon>
        <taxon>Strigomonas</taxon>
    </lineage>
</organism>
<name>S9UCK1_9TRYP</name>
<protein>
    <submittedName>
        <fullName evidence="3">Cyclic nucleotide-binding protein-like protein</fullName>
    </submittedName>
</protein>
<feature type="domain" description="Cyclic nucleotide-binding" evidence="2">
    <location>
        <begin position="245"/>
        <end position="354"/>
    </location>
</feature>
<keyword evidence="4" id="KW-1185">Reference proteome</keyword>
<feature type="region of interest" description="Disordered" evidence="1">
    <location>
        <begin position="1"/>
        <end position="66"/>
    </location>
</feature>
<dbReference type="AlphaFoldDB" id="S9UCK1"/>
<evidence type="ECO:0000256" key="1">
    <source>
        <dbReference type="SAM" id="MobiDB-lite"/>
    </source>
</evidence>
<dbReference type="PROSITE" id="PS50042">
    <property type="entry name" value="CNMP_BINDING_3"/>
    <property type="match status" value="3"/>
</dbReference>
<dbReference type="GO" id="GO:0005829">
    <property type="term" value="C:cytosol"/>
    <property type="evidence" value="ECO:0007669"/>
    <property type="project" value="TreeGrafter"/>
</dbReference>
<dbReference type="SUPFAM" id="SSF51206">
    <property type="entry name" value="cAMP-binding domain-like"/>
    <property type="match status" value="3"/>
</dbReference>
<evidence type="ECO:0000313" key="3">
    <source>
        <dbReference type="EMBL" id="EPY26633.1"/>
    </source>
</evidence>
<dbReference type="EMBL" id="ATMH01006157">
    <property type="protein sequence ID" value="EPY26633.1"/>
    <property type="molecule type" value="Genomic_DNA"/>
</dbReference>
<feature type="domain" description="Cyclic nucleotide-binding" evidence="2">
    <location>
        <begin position="532"/>
        <end position="590"/>
    </location>
</feature>
<proteinExistence type="predicted"/>
<reference evidence="3 4" key="1">
    <citation type="journal article" date="2013" name="PLoS ONE">
        <title>Predicting the Proteins of Angomonas deanei, Strigomonas culicis and Their Respective Endosymbionts Reveals New Aspects of the Trypanosomatidae Family.</title>
        <authorList>
            <person name="Motta M.C."/>
            <person name="Martins A.C."/>
            <person name="de Souza S.S."/>
            <person name="Catta-Preta C.M."/>
            <person name="Silva R."/>
            <person name="Klein C.C."/>
            <person name="de Almeida L.G."/>
            <person name="de Lima Cunha O."/>
            <person name="Ciapina L.P."/>
            <person name="Brocchi M."/>
            <person name="Colabardini A.C."/>
            <person name="de Araujo Lima B."/>
            <person name="Machado C.R."/>
            <person name="de Almeida Soares C.M."/>
            <person name="Probst C.M."/>
            <person name="de Menezes C.B."/>
            <person name="Thompson C.E."/>
            <person name="Bartholomeu D.C."/>
            <person name="Gradia D.F."/>
            <person name="Pavoni D.P."/>
            <person name="Grisard E.C."/>
            <person name="Fantinatti-Garboggini F."/>
            <person name="Marchini F.K."/>
            <person name="Rodrigues-Luiz G.F."/>
            <person name="Wagner G."/>
            <person name="Goldman G.H."/>
            <person name="Fietto J.L."/>
            <person name="Elias M.C."/>
            <person name="Goldman M.H."/>
            <person name="Sagot M.F."/>
            <person name="Pereira M."/>
            <person name="Stoco P.H."/>
            <person name="de Mendonca-Neto R.P."/>
            <person name="Teixeira S.M."/>
            <person name="Maciel T.E."/>
            <person name="de Oliveira Mendes T.A."/>
            <person name="Urmenyi T.P."/>
            <person name="de Souza W."/>
            <person name="Schenkman S."/>
            <person name="de Vasconcelos A.T."/>
        </authorList>
    </citation>
    <scope>NUCLEOTIDE SEQUENCE [LARGE SCALE GENOMIC DNA]</scope>
</reference>
<dbReference type="Proteomes" id="UP000015354">
    <property type="component" value="Unassembled WGS sequence"/>
</dbReference>
<dbReference type="GO" id="GO:0030552">
    <property type="term" value="F:cAMP binding"/>
    <property type="evidence" value="ECO:0007669"/>
    <property type="project" value="TreeGrafter"/>
</dbReference>
<evidence type="ECO:0000259" key="2">
    <source>
        <dbReference type="PROSITE" id="PS50042"/>
    </source>
</evidence>
<sequence>MSSNADLWFMTGVDVPRPGHSPAPDGSRRSPPSPQPPELVEPQEEEEELRPFQCPPIPKIASKRPYYSTSGFDNGTIFSEAEKHSILSRLDKTRVVDEEEFQNRLDATKERNTGEYITEVQDRSNAHTEMVISHRQAEYREAEGKREDIRFRHKNVIQLRQMESFMSRAKAWYEIIVSHVFLTALIQERQVQEALDKFRALLVPMMVRYLRLKKKRQEAEELVKQHLRDIPFPFPQVIQSMNGTFFTGWPPCLLEQLVANAKPMYLKKGSYLMHEGDIGRVMFMITRGEVSIILHKRGKNKRRTKENSNGVLQIKAPCYVGEFALVCKEPRSASIYCETDIGFWAVLPEDYEEVAKKLSPEVASKQREATDERRRQNLKRFFPLRVDFLRNLKYFESFSNAALTQLIELVEPLVLHDGDFLYKMGEMDSSVYFIQDGVAMEEDVTGEQVKVTTGSCIGIFECSCGVNERKRTTIVSINYCDIWRLRRETLIDIGMSEPHALLDCRAAAKANRAKAMQKSGRVMHLLKRNAFLTFTLLSSQIVKLFEACTPCVYLNDERIVWMGQPFTGLVIIVSGSVNITIAVNGEQEVIRYNKANEGDPGQSGHSALPSTIGSFTAPPASMVASPRFADHSGVEENPFTIIGAYEFAASFRQYGSTVTSFGLTQAYVIDKAKLDAIVTPELKRIMFDTVAARDLVVDAYKARDMSILRANMAAGFAQKFKIHRDSLKEKKKK</sequence>
<comment type="caution">
    <text evidence="3">The sequence shown here is derived from an EMBL/GenBank/DDBJ whole genome shotgun (WGS) entry which is preliminary data.</text>
</comment>
<dbReference type="InterPro" id="IPR018490">
    <property type="entry name" value="cNMP-bd_dom_sf"/>
</dbReference>
<evidence type="ECO:0000313" key="4">
    <source>
        <dbReference type="Proteomes" id="UP000015354"/>
    </source>
</evidence>
<dbReference type="GO" id="GO:0004862">
    <property type="term" value="F:cAMP-dependent protein kinase inhibitor activity"/>
    <property type="evidence" value="ECO:0007669"/>
    <property type="project" value="TreeGrafter"/>
</dbReference>
<dbReference type="SMART" id="SM00100">
    <property type="entry name" value="cNMP"/>
    <property type="match status" value="2"/>
</dbReference>
<dbReference type="InterPro" id="IPR000595">
    <property type="entry name" value="cNMP-bd_dom"/>
</dbReference>
<dbReference type="GO" id="GO:0005952">
    <property type="term" value="C:cAMP-dependent protein kinase complex"/>
    <property type="evidence" value="ECO:0007669"/>
    <property type="project" value="InterPro"/>
</dbReference>
<dbReference type="GO" id="GO:0034236">
    <property type="term" value="F:protein kinase A catalytic subunit binding"/>
    <property type="evidence" value="ECO:0007669"/>
    <property type="project" value="TreeGrafter"/>
</dbReference>
<dbReference type="PANTHER" id="PTHR11635:SF164">
    <property type="entry name" value="NUCLEOTIDE-BINDING PROTEIN, PUTATIVE-RELATED"/>
    <property type="match status" value="1"/>
</dbReference>
<feature type="domain" description="Cyclic nucleotide-binding" evidence="2">
    <location>
        <begin position="394"/>
        <end position="493"/>
    </location>
</feature>
<dbReference type="InterPro" id="IPR014710">
    <property type="entry name" value="RmlC-like_jellyroll"/>
</dbReference>